<reference evidence="1" key="1">
    <citation type="submission" date="2022-04" db="EMBL/GenBank/DDBJ databases">
        <title>Genome of the entomopathogenic fungus Entomophthora muscae.</title>
        <authorList>
            <person name="Elya C."/>
            <person name="Lovett B.R."/>
            <person name="Lee E."/>
            <person name="Macias A.M."/>
            <person name="Hajek A.E."/>
            <person name="De Bivort B.L."/>
            <person name="Kasson M.T."/>
            <person name="De Fine Licht H.H."/>
            <person name="Stajich J.E."/>
        </authorList>
    </citation>
    <scope>NUCLEOTIDE SEQUENCE</scope>
    <source>
        <strain evidence="1">Berkeley</strain>
    </source>
</reference>
<keyword evidence="1" id="KW-0489">Methyltransferase</keyword>
<evidence type="ECO:0000313" key="1">
    <source>
        <dbReference type="EMBL" id="KAJ9060162.1"/>
    </source>
</evidence>
<comment type="caution">
    <text evidence="1">The sequence shown here is derived from an EMBL/GenBank/DDBJ whole genome shotgun (WGS) entry which is preliminary data.</text>
</comment>
<accession>A0ACC2SCZ5</accession>
<dbReference type="EMBL" id="QTSX02005243">
    <property type="protein sequence ID" value="KAJ9060162.1"/>
    <property type="molecule type" value="Genomic_DNA"/>
</dbReference>
<dbReference type="Proteomes" id="UP001165960">
    <property type="component" value="Unassembled WGS sequence"/>
</dbReference>
<organism evidence="1 2">
    <name type="scientific">Entomophthora muscae</name>
    <dbReference type="NCBI Taxonomy" id="34485"/>
    <lineage>
        <taxon>Eukaryota</taxon>
        <taxon>Fungi</taxon>
        <taxon>Fungi incertae sedis</taxon>
        <taxon>Zoopagomycota</taxon>
        <taxon>Entomophthoromycotina</taxon>
        <taxon>Entomophthoromycetes</taxon>
        <taxon>Entomophthorales</taxon>
        <taxon>Entomophthoraceae</taxon>
        <taxon>Entomophthora</taxon>
    </lineage>
</organism>
<protein>
    <submittedName>
        <fullName evidence="1">Nucleosomal histone H3-Lys79 methylase</fullName>
        <ecNumber evidence="1">2.1.1.354</ecNumber>
    </submittedName>
</protein>
<keyword evidence="2" id="KW-1185">Reference proteome</keyword>
<proteinExistence type="predicted"/>
<dbReference type="EC" id="2.1.1.354" evidence="1"/>
<evidence type="ECO:0000313" key="2">
    <source>
        <dbReference type="Proteomes" id="UP001165960"/>
    </source>
</evidence>
<gene>
    <name evidence="1" type="primary">DOT1_1</name>
    <name evidence="1" type="ORF">DSO57_1033845</name>
</gene>
<keyword evidence="1" id="KW-0808">Transferase</keyword>
<name>A0ACC2SCZ5_9FUNG</name>
<sequence>MSSANNSRSPLVLGKRKSSSDVPSLTLNQGSKPSKIPKIPSPTSSVTEEIPTPEASTIKTERLRYIQSIDLIQDINSIFKPFFKSFGLGVRVTLEYPNPNYNEKFYLVLAYTEASGGTEVDTEEYNPIQDILDTIVTVSALSISSKDRKRFGSEDDGLFRNILRAKNRKDGKAFLECIREYNSLVKEIRGRDGFKRNCLPSQEVLEHIIYQCYARVVSPDADNLTNYKAFSNQVYGEVNSSLIGRFIKLANIDKRSLFVDMGCGIGNVVIQIAGQTGCKTAGIEIMELPANLSKFQRLEFMARCEMYQLPSPKIKLVKGDFLTHPDILALLPKADVLLINNYVFKSSLNLKIKDLFLKLKDGCRIISLKSFAPIDFRVNSRNAGEPESILRVEKFEYGSDSVSWTANPGQFFIHTVDRKPLHRFLERAGSS</sequence>